<comment type="caution">
    <text evidence="8">The sequence shown here is derived from an EMBL/GenBank/DDBJ whole genome shotgun (WGS) entry which is preliminary data.</text>
</comment>
<dbReference type="STRING" id="1618392.UW41_C0002G0078"/>
<evidence type="ECO:0000256" key="3">
    <source>
        <dbReference type="ARBA" id="ARBA00022670"/>
    </source>
</evidence>
<evidence type="ECO:0000313" key="9">
    <source>
        <dbReference type="Proteomes" id="UP000034172"/>
    </source>
</evidence>
<dbReference type="PATRIC" id="fig|1618392.3.peg.133"/>
<dbReference type="PANTHER" id="PTHR43330">
    <property type="entry name" value="METHIONINE AMINOPEPTIDASE"/>
    <property type="match status" value="1"/>
</dbReference>
<dbReference type="SUPFAM" id="SSF55920">
    <property type="entry name" value="Creatinase/aminopeptidase"/>
    <property type="match status" value="1"/>
</dbReference>
<comment type="catalytic activity">
    <reaction evidence="6">
        <text>Release of N-terminal amino acids, preferentially methionine, from peptides and arylamides.</text>
        <dbReference type="EC" id="3.4.11.18"/>
    </reaction>
</comment>
<dbReference type="InterPro" id="IPR036005">
    <property type="entry name" value="Creatinase/aminopeptidase-like"/>
</dbReference>
<dbReference type="GO" id="GO:0006508">
    <property type="term" value="P:proteolysis"/>
    <property type="evidence" value="ECO:0007669"/>
    <property type="project" value="UniProtKB-KW"/>
</dbReference>
<dbReference type="InterPro" id="IPR001714">
    <property type="entry name" value="Pept_M24_MAP"/>
</dbReference>
<keyword evidence="4 6" id="KW-0479">Metal-binding</keyword>
<dbReference type="Proteomes" id="UP000034172">
    <property type="component" value="Unassembled WGS sequence"/>
</dbReference>
<dbReference type="EC" id="3.4.11.18" evidence="6"/>
<protein>
    <recommendedName>
        <fullName evidence="6">Methionine aminopeptidase</fullName>
        <ecNumber evidence="6">3.4.11.18</ecNumber>
    </recommendedName>
</protein>
<keyword evidence="3 6" id="KW-0645">Protease</keyword>
<dbReference type="PANTHER" id="PTHR43330:SF27">
    <property type="entry name" value="METHIONINE AMINOPEPTIDASE"/>
    <property type="match status" value="1"/>
</dbReference>
<evidence type="ECO:0000256" key="2">
    <source>
        <dbReference type="ARBA" id="ARBA00022438"/>
    </source>
</evidence>
<organism evidence="8 9">
    <name type="scientific">Candidatus Collierbacteria bacterium GW2011_GWC2_44_18</name>
    <dbReference type="NCBI Taxonomy" id="1618392"/>
    <lineage>
        <taxon>Bacteria</taxon>
        <taxon>Candidatus Collieribacteriota</taxon>
    </lineage>
</organism>
<keyword evidence="5" id="KW-0378">Hydrolase</keyword>
<dbReference type="NCBIfam" id="TIGR00500">
    <property type="entry name" value="met_pdase_I"/>
    <property type="match status" value="1"/>
</dbReference>
<dbReference type="GO" id="GO:0005829">
    <property type="term" value="C:cytosol"/>
    <property type="evidence" value="ECO:0007669"/>
    <property type="project" value="TreeGrafter"/>
</dbReference>
<sequence length="244" mass="26424">MTKYQAMTEGGKKLGHIKGLLAGMVKEGVTPLEIDAQVEKLIKEGGDKPNFKMEPGYHHSTCINVNQGIVHGIPGDIPFKAGDVVKIDMGLFHEGYHLDTSITVAIPPVSHSVAKFLEVCQSSLDAAIFEAIPGHTVYDISLAMQTVVETAGYNVIRDLTGHGIGRKLHMEPYIPCFADNKSKKFVLSVDQTVAIEAMVAIGDWHLVEDPDGWTLSTQDGSITAMIEETVYITPEGPKILTGIN</sequence>
<evidence type="ECO:0000256" key="5">
    <source>
        <dbReference type="ARBA" id="ARBA00022801"/>
    </source>
</evidence>
<dbReference type="EMBL" id="LCIE01000002">
    <property type="protein sequence ID" value="KKT49802.1"/>
    <property type="molecule type" value="Genomic_DNA"/>
</dbReference>
<dbReference type="GO" id="GO:0046872">
    <property type="term" value="F:metal ion binding"/>
    <property type="evidence" value="ECO:0007669"/>
    <property type="project" value="UniProtKB-KW"/>
</dbReference>
<dbReference type="Gene3D" id="3.90.230.10">
    <property type="entry name" value="Creatinase/methionine aminopeptidase superfamily"/>
    <property type="match status" value="1"/>
</dbReference>
<dbReference type="AlphaFoldDB" id="A0A0G1K0Y3"/>
<gene>
    <name evidence="8" type="ORF">UW41_C0002G0078</name>
</gene>
<dbReference type="GO" id="GO:0070006">
    <property type="term" value="F:metalloaminopeptidase activity"/>
    <property type="evidence" value="ECO:0007669"/>
    <property type="project" value="InterPro"/>
</dbReference>
<dbReference type="InterPro" id="IPR000994">
    <property type="entry name" value="Pept_M24"/>
</dbReference>
<evidence type="ECO:0000256" key="6">
    <source>
        <dbReference type="RuleBase" id="RU003653"/>
    </source>
</evidence>
<evidence type="ECO:0000259" key="7">
    <source>
        <dbReference type="Pfam" id="PF00557"/>
    </source>
</evidence>
<evidence type="ECO:0000256" key="4">
    <source>
        <dbReference type="ARBA" id="ARBA00022723"/>
    </source>
</evidence>
<keyword evidence="2 6" id="KW-0031">Aminopeptidase</keyword>
<comment type="cofactor">
    <cofactor evidence="6">
        <name>Co(2+)</name>
        <dbReference type="ChEBI" id="CHEBI:48828"/>
    </cofactor>
    <cofactor evidence="6">
        <name>Zn(2+)</name>
        <dbReference type="ChEBI" id="CHEBI:29105"/>
    </cofactor>
    <cofactor evidence="6">
        <name>Mn(2+)</name>
        <dbReference type="ChEBI" id="CHEBI:29035"/>
    </cofactor>
    <cofactor evidence="6">
        <name>Fe(2+)</name>
        <dbReference type="ChEBI" id="CHEBI:29033"/>
    </cofactor>
    <text evidence="6">Binds 2 divalent metal cations per subunit. Has a high-affinity and a low affinity metal-binding site. The true nature of the physiological cofactor is under debate. The enzyme is active with cobalt, zinc, manganese or divalent iron ions.</text>
</comment>
<dbReference type="GO" id="GO:0004239">
    <property type="term" value="F:initiator methionyl aminopeptidase activity"/>
    <property type="evidence" value="ECO:0007669"/>
    <property type="project" value="UniProtKB-EC"/>
</dbReference>
<dbReference type="InterPro" id="IPR002467">
    <property type="entry name" value="Pept_M24A_MAP1"/>
</dbReference>
<comment type="similarity">
    <text evidence="6">Belongs to the peptidase M24A family.</text>
</comment>
<comment type="function">
    <text evidence="1">Removes the N-terminal methionine from nascent proteins. The N-terminal methionine is often cleaved when the second residue in the primary sequence is small and uncharged (Met-Ala-, Cys, Gly, Pro, Ser, Thr, or Val). Requires deformylation of the N(alpha)-formylated initiator methionine before it can be hydrolyzed.</text>
</comment>
<proteinExistence type="inferred from homology"/>
<name>A0A0G1K0Y3_9BACT</name>
<dbReference type="PRINTS" id="PR00599">
    <property type="entry name" value="MAPEPTIDASE"/>
</dbReference>
<feature type="domain" description="Peptidase M24" evidence="7">
    <location>
        <begin position="22"/>
        <end position="233"/>
    </location>
</feature>
<reference evidence="8 9" key="1">
    <citation type="journal article" date="2015" name="Nature">
        <title>rRNA introns, odd ribosomes, and small enigmatic genomes across a large radiation of phyla.</title>
        <authorList>
            <person name="Brown C.T."/>
            <person name="Hug L.A."/>
            <person name="Thomas B.C."/>
            <person name="Sharon I."/>
            <person name="Castelle C.J."/>
            <person name="Singh A."/>
            <person name="Wilkins M.J."/>
            <person name="Williams K.H."/>
            <person name="Banfield J.F."/>
        </authorList>
    </citation>
    <scope>NUCLEOTIDE SEQUENCE [LARGE SCALE GENOMIC DNA]</scope>
</reference>
<accession>A0A0G1K0Y3</accession>
<evidence type="ECO:0000313" key="8">
    <source>
        <dbReference type="EMBL" id="KKT49802.1"/>
    </source>
</evidence>
<evidence type="ECO:0000256" key="1">
    <source>
        <dbReference type="ARBA" id="ARBA00002521"/>
    </source>
</evidence>
<dbReference type="Pfam" id="PF00557">
    <property type="entry name" value="Peptidase_M24"/>
    <property type="match status" value="1"/>
</dbReference>